<dbReference type="EMBL" id="VNKI01000001">
    <property type="protein sequence ID" value="TVX83708.1"/>
    <property type="molecule type" value="Genomic_DNA"/>
</dbReference>
<dbReference type="Pfam" id="PF01541">
    <property type="entry name" value="GIY-YIG"/>
    <property type="match status" value="1"/>
</dbReference>
<feature type="domain" description="GIY-YIG" evidence="1">
    <location>
        <begin position="105"/>
        <end position="143"/>
    </location>
</feature>
<protein>
    <recommendedName>
        <fullName evidence="1">GIY-YIG domain-containing protein</fullName>
    </recommendedName>
</protein>
<comment type="caution">
    <text evidence="2">The sequence shown here is derived from an EMBL/GenBank/DDBJ whole genome shotgun (WGS) entry which is preliminary data.</text>
</comment>
<dbReference type="Gene3D" id="3.40.1440.10">
    <property type="entry name" value="GIY-YIG endonuclease"/>
    <property type="match status" value="1"/>
</dbReference>
<dbReference type="InterPro" id="IPR000305">
    <property type="entry name" value="GIY-YIG_endonuc"/>
</dbReference>
<sequence>MYIIINESNKEKWKGTLKTDILEIGDKLKSHKGIYDSVIYSLIKDDVVSFFQVINNHVRSFQVNYKLFREYSLWHLSEAFVAKSTRLRKKMFESDDYVTAIPKKTGVYVIYDKNDTVVYVGHAHDLKDRLVKYAHTYKGYCYRIQVYFYESDYESEHIAETCFINSLFPFYNLQKVYYDKSFLIEIPMKFTTLSTLEEDAKELRVTPWDLLLHQRWRDINEDDSYDGLYIVSWIRDKRDDWIKELAEAFDTTSEIILKHARTFVKNVNSIEEEKYHINDDWYNENPLAGFNIQNKFLLK</sequence>
<organism evidence="2 3">
    <name type="scientific">Peribacillus simplex</name>
    <dbReference type="NCBI Taxonomy" id="1478"/>
    <lineage>
        <taxon>Bacteria</taxon>
        <taxon>Bacillati</taxon>
        <taxon>Bacillota</taxon>
        <taxon>Bacilli</taxon>
        <taxon>Bacillales</taxon>
        <taxon>Bacillaceae</taxon>
        <taxon>Peribacillus</taxon>
    </lineage>
</organism>
<reference evidence="2 3" key="1">
    <citation type="submission" date="2019-07" db="EMBL/GenBank/DDBJ databases">
        <title>Genome assembly of Bacillus simplex strain GGC-P6A.</title>
        <authorList>
            <person name="Jennings M.E."/>
            <person name="Barton H.A."/>
        </authorList>
    </citation>
    <scope>NUCLEOTIDE SEQUENCE [LARGE SCALE GENOMIC DNA]</scope>
    <source>
        <strain evidence="2 3">GGC-P6A</strain>
    </source>
</reference>
<name>A0A8B5Y3S7_9BACI</name>
<dbReference type="Proteomes" id="UP000317770">
    <property type="component" value="Unassembled WGS sequence"/>
</dbReference>
<dbReference type="RefSeq" id="WP_144476257.1">
    <property type="nucleotide sequence ID" value="NZ_VNKI01000001.1"/>
</dbReference>
<dbReference type="AlphaFoldDB" id="A0A8B5Y3S7"/>
<dbReference type="InterPro" id="IPR035901">
    <property type="entry name" value="GIY-YIG_endonuc_sf"/>
</dbReference>
<evidence type="ECO:0000259" key="1">
    <source>
        <dbReference type="Pfam" id="PF01541"/>
    </source>
</evidence>
<gene>
    <name evidence="2" type="ORF">FQP34_00175</name>
</gene>
<accession>A0A8B5Y3S7</accession>
<evidence type="ECO:0000313" key="2">
    <source>
        <dbReference type="EMBL" id="TVX83708.1"/>
    </source>
</evidence>
<dbReference type="SUPFAM" id="SSF82771">
    <property type="entry name" value="GIY-YIG endonuclease"/>
    <property type="match status" value="1"/>
</dbReference>
<proteinExistence type="predicted"/>
<evidence type="ECO:0000313" key="3">
    <source>
        <dbReference type="Proteomes" id="UP000317770"/>
    </source>
</evidence>